<feature type="transmembrane region" description="Helical" evidence="2">
    <location>
        <begin position="6"/>
        <end position="25"/>
    </location>
</feature>
<name>A0ABW3EBQ3_9LACO</name>
<accession>A0ABW3EBQ3</accession>
<feature type="transmembrane region" description="Helical" evidence="2">
    <location>
        <begin position="182"/>
        <end position="206"/>
    </location>
</feature>
<dbReference type="RefSeq" id="WP_137638363.1">
    <property type="nucleotide sequence ID" value="NZ_BJDN01000023.1"/>
</dbReference>
<feature type="transmembrane region" description="Helical" evidence="2">
    <location>
        <begin position="151"/>
        <end position="170"/>
    </location>
</feature>
<dbReference type="EMBL" id="JBHTIO010000039">
    <property type="protein sequence ID" value="MFD0897743.1"/>
    <property type="molecule type" value="Genomic_DNA"/>
</dbReference>
<dbReference type="PANTHER" id="PTHR40448:SF1">
    <property type="entry name" value="TWO-COMPONENT SENSOR HISTIDINE KINASE"/>
    <property type="match status" value="1"/>
</dbReference>
<keyword evidence="2" id="KW-1133">Transmembrane helix</keyword>
<keyword evidence="4" id="KW-0418">Kinase</keyword>
<organism evidence="4 5">
    <name type="scientific">Loigolactobacillus binensis</name>
    <dbReference type="NCBI Taxonomy" id="2559922"/>
    <lineage>
        <taxon>Bacteria</taxon>
        <taxon>Bacillati</taxon>
        <taxon>Bacillota</taxon>
        <taxon>Bacilli</taxon>
        <taxon>Lactobacillales</taxon>
        <taxon>Lactobacillaceae</taxon>
        <taxon>Loigolactobacillus</taxon>
    </lineage>
</organism>
<evidence type="ECO:0000259" key="3">
    <source>
        <dbReference type="Pfam" id="PF14501"/>
    </source>
</evidence>
<dbReference type="EC" id="2.7.13.3" evidence="4"/>
<protein>
    <submittedName>
        <fullName evidence="4">Sensor histidine kinase</fullName>
        <ecNumber evidence="4">2.7.13.3</ecNumber>
    </submittedName>
</protein>
<evidence type="ECO:0000313" key="4">
    <source>
        <dbReference type="EMBL" id="MFD0897743.1"/>
    </source>
</evidence>
<gene>
    <name evidence="4" type="ORF">ACFQZ7_08330</name>
</gene>
<dbReference type="PANTHER" id="PTHR40448">
    <property type="entry name" value="TWO-COMPONENT SENSOR HISTIDINE KINASE"/>
    <property type="match status" value="1"/>
</dbReference>
<keyword evidence="5" id="KW-1185">Reference proteome</keyword>
<feature type="transmembrane region" description="Helical" evidence="2">
    <location>
        <begin position="54"/>
        <end position="69"/>
    </location>
</feature>
<comment type="caution">
    <text evidence="4">The sequence shown here is derived from an EMBL/GenBank/DDBJ whole genome shotgun (WGS) entry which is preliminary data.</text>
</comment>
<evidence type="ECO:0000256" key="2">
    <source>
        <dbReference type="SAM" id="Phobius"/>
    </source>
</evidence>
<feature type="transmembrane region" description="Helical" evidence="2">
    <location>
        <begin position="32"/>
        <end position="48"/>
    </location>
</feature>
<dbReference type="InterPro" id="IPR036890">
    <property type="entry name" value="HATPase_C_sf"/>
</dbReference>
<dbReference type="Gene3D" id="3.30.565.10">
    <property type="entry name" value="Histidine kinase-like ATPase, C-terminal domain"/>
    <property type="match status" value="1"/>
</dbReference>
<keyword evidence="1" id="KW-0175">Coiled coil</keyword>
<keyword evidence="2" id="KW-0812">Transmembrane</keyword>
<feature type="transmembrane region" description="Helical" evidence="2">
    <location>
        <begin position="110"/>
        <end position="130"/>
    </location>
</feature>
<dbReference type="Proteomes" id="UP001597104">
    <property type="component" value="Unassembled WGS sequence"/>
</dbReference>
<reference evidence="5" key="1">
    <citation type="journal article" date="2019" name="Int. J. Syst. Evol. Microbiol.">
        <title>The Global Catalogue of Microorganisms (GCM) 10K type strain sequencing project: providing services to taxonomists for standard genome sequencing and annotation.</title>
        <authorList>
            <consortium name="The Broad Institute Genomics Platform"/>
            <consortium name="The Broad Institute Genome Sequencing Center for Infectious Disease"/>
            <person name="Wu L."/>
            <person name="Ma J."/>
        </authorList>
    </citation>
    <scope>NUCLEOTIDE SEQUENCE [LARGE SCALE GENOMIC DNA]</scope>
    <source>
        <strain evidence="5">CCM 8925</strain>
    </source>
</reference>
<dbReference type="GO" id="GO:0004673">
    <property type="term" value="F:protein histidine kinase activity"/>
    <property type="evidence" value="ECO:0007669"/>
    <property type="project" value="UniProtKB-EC"/>
</dbReference>
<proteinExistence type="predicted"/>
<feature type="coiled-coil region" evidence="1">
    <location>
        <begin position="211"/>
        <end position="238"/>
    </location>
</feature>
<evidence type="ECO:0000256" key="1">
    <source>
        <dbReference type="SAM" id="Coils"/>
    </source>
</evidence>
<keyword evidence="2" id="KW-0472">Membrane</keyword>
<feature type="transmembrane region" description="Helical" evidence="2">
    <location>
        <begin position="81"/>
        <end position="104"/>
    </location>
</feature>
<feature type="domain" description="Sensor histidine kinase NatK-like C-terminal" evidence="3">
    <location>
        <begin position="331"/>
        <end position="426"/>
    </location>
</feature>
<keyword evidence="4" id="KW-0808">Transferase</keyword>
<dbReference type="InterPro" id="IPR032834">
    <property type="entry name" value="NatK-like_C"/>
</dbReference>
<evidence type="ECO:0000313" key="5">
    <source>
        <dbReference type="Proteomes" id="UP001597104"/>
    </source>
</evidence>
<dbReference type="Pfam" id="PF14501">
    <property type="entry name" value="HATPase_c_5"/>
    <property type="match status" value="1"/>
</dbReference>
<dbReference type="SUPFAM" id="SSF55874">
    <property type="entry name" value="ATPase domain of HSP90 chaperone/DNA topoisomerase II/histidine kinase"/>
    <property type="match status" value="1"/>
</dbReference>
<sequence>MYTGTVTQIVVSDTVSNFLLFLLYSRIVKQKSRLLLFFILAVIGAWVGGFMVDLIQSVFLLVFGLYRLIRRRKWLSFNTLVFIFILSNDMVLANCSTFIGHLVFKELTLSWPNIVLTTAINALFYLILLMGYPLVEARVTTFKNTNLVQPALLKIVINFALTIFLAFQFIQFTADVLDIAVFFQWLLILFTAFFIGATVVVMVYFIRTYQISLKQKAAAQAQANLAKYTNELAANYQQLRKFKHDYQNILLSLSGYIEQTAEPELKTYYQKIVAQTNQTLATDNLRFDGLEQLQLPALRSLTYHKLATARQLNIATHLEVREPITTVPVDIVKLVRVLGILFDNALEAARQQERGVIRIAYIQLDANEQEIVIQNTLPTALPLAQLFKDTYTTKGGDHGAGLVTVKQIIDQTPNMALTISQTAGEYRVVVSLIGE</sequence>